<feature type="transmembrane region" description="Helical" evidence="1">
    <location>
        <begin position="136"/>
        <end position="153"/>
    </location>
</feature>
<sequence>MSSTPPTPRTPAVHRLPLAGVLRLNKPSDVWLKPATSVVVATAIPNMALLALGRLDLAMYTMAGSLCALYGHNLPYAARARALAWVVAGMLASITVALVSASLTSSAAVLVAIGALLAAVQKTLCDATRIGPPGPLIFTFISSATLFAPQTLGQVPGHLALTLAAGAVSWIVGMAPAVVRPHGPERRATARALNAAAAYVERPEHA</sequence>
<name>A0ABU6EZU6_9ACTN</name>
<dbReference type="Proteomes" id="UP001354931">
    <property type="component" value="Unassembled WGS sequence"/>
</dbReference>
<keyword evidence="1" id="KW-1133">Transmembrane helix</keyword>
<evidence type="ECO:0000256" key="1">
    <source>
        <dbReference type="SAM" id="Phobius"/>
    </source>
</evidence>
<reference evidence="2 3" key="1">
    <citation type="submission" date="2022-10" db="EMBL/GenBank/DDBJ databases">
        <authorList>
            <person name="Xie J."/>
            <person name="Shen N."/>
        </authorList>
    </citation>
    <scope>NUCLEOTIDE SEQUENCE [LARGE SCALE GENOMIC DNA]</scope>
    <source>
        <strain evidence="2 3">YIM65594</strain>
    </source>
</reference>
<keyword evidence="1" id="KW-0812">Transmembrane</keyword>
<comment type="caution">
    <text evidence="2">The sequence shown here is derived from an EMBL/GenBank/DDBJ whole genome shotgun (WGS) entry which is preliminary data.</text>
</comment>
<gene>
    <name evidence="2" type="ORF">OKJ99_07030</name>
</gene>
<feature type="non-terminal residue" evidence="2">
    <location>
        <position position="206"/>
    </location>
</feature>
<organism evidence="2 3">
    <name type="scientific">Streptomyces endophyticus</name>
    <dbReference type="NCBI Taxonomy" id="714166"/>
    <lineage>
        <taxon>Bacteria</taxon>
        <taxon>Bacillati</taxon>
        <taxon>Actinomycetota</taxon>
        <taxon>Actinomycetes</taxon>
        <taxon>Kitasatosporales</taxon>
        <taxon>Streptomycetaceae</taxon>
        <taxon>Streptomyces</taxon>
    </lineage>
</organism>
<protein>
    <submittedName>
        <fullName evidence="2">FUSC family protein</fullName>
    </submittedName>
</protein>
<feature type="transmembrane region" description="Helical" evidence="1">
    <location>
        <begin position="159"/>
        <end position="179"/>
    </location>
</feature>
<evidence type="ECO:0000313" key="2">
    <source>
        <dbReference type="EMBL" id="MEB8337269.1"/>
    </source>
</evidence>
<keyword evidence="1" id="KW-0472">Membrane</keyword>
<feature type="transmembrane region" description="Helical" evidence="1">
    <location>
        <begin position="82"/>
        <end position="101"/>
    </location>
</feature>
<dbReference type="EMBL" id="JAOZYC010000039">
    <property type="protein sequence ID" value="MEB8337269.1"/>
    <property type="molecule type" value="Genomic_DNA"/>
</dbReference>
<keyword evidence="3" id="KW-1185">Reference proteome</keyword>
<feature type="transmembrane region" description="Helical" evidence="1">
    <location>
        <begin position="107"/>
        <end position="124"/>
    </location>
</feature>
<accession>A0ABU6EZU6</accession>
<evidence type="ECO:0000313" key="3">
    <source>
        <dbReference type="Proteomes" id="UP001354931"/>
    </source>
</evidence>
<proteinExistence type="predicted"/>
<feature type="transmembrane region" description="Helical" evidence="1">
    <location>
        <begin position="31"/>
        <end position="52"/>
    </location>
</feature>